<evidence type="ECO:0000313" key="1">
    <source>
        <dbReference type="EMBL" id="CDH34874.1"/>
    </source>
</evidence>
<gene>
    <name evidence="1" type="ORF">XBI1_630004</name>
</gene>
<protein>
    <submittedName>
        <fullName evidence="1">Uncharacterized protein</fullName>
    </submittedName>
</protein>
<name>A0A077QMS6_XENBV</name>
<reference evidence="1" key="1">
    <citation type="submission" date="2013-07" db="EMBL/GenBank/DDBJ databases">
        <title>Sub-species coevolution in mutualistic symbiosis.</title>
        <authorList>
            <person name="Murfin K."/>
            <person name="Klassen J."/>
            <person name="Lee M."/>
            <person name="Forst S."/>
            <person name="Stock P."/>
            <person name="Goodrich-Blair H."/>
        </authorList>
    </citation>
    <scope>NUCLEOTIDE SEQUENCE [LARGE SCALE GENOMIC DNA]</scope>
    <source>
        <strain evidence="1">Intermedium</strain>
    </source>
</reference>
<organism evidence="1 2">
    <name type="scientific">Xenorhabdus bovienii str. Intermedium</name>
    <dbReference type="NCBI Taxonomy" id="1379677"/>
    <lineage>
        <taxon>Bacteria</taxon>
        <taxon>Pseudomonadati</taxon>
        <taxon>Pseudomonadota</taxon>
        <taxon>Gammaproteobacteria</taxon>
        <taxon>Enterobacterales</taxon>
        <taxon>Morganellaceae</taxon>
        <taxon>Xenorhabdus</taxon>
    </lineage>
</organism>
<dbReference type="HOGENOM" id="CLU_2222204_0_0_6"/>
<dbReference type="AlphaFoldDB" id="A0A077QMS6"/>
<evidence type="ECO:0000313" key="2">
    <source>
        <dbReference type="Proteomes" id="UP000028480"/>
    </source>
</evidence>
<sequence length="117" mass="13322">MNDIRKHICVNEDRLSEMKEDDLNYLISSSEDVIFAMTNGLLSIGNLASAAVHSEEYSQDDAMTDLERIAHLLTVVPLIIEAEHENNISAGIKLRERQAIKKEKQLIESIRNYHENT</sequence>
<comment type="caution">
    <text evidence="1">The sequence shown here is derived from an EMBL/GenBank/DDBJ whole genome shotgun (WGS) entry which is preliminary data.</text>
</comment>
<dbReference type="EMBL" id="CBTB010000272">
    <property type="protein sequence ID" value="CDH34874.1"/>
    <property type="molecule type" value="Genomic_DNA"/>
</dbReference>
<proteinExistence type="predicted"/>
<accession>A0A077QMS6</accession>
<dbReference type="RefSeq" id="WP_038181720.1">
    <property type="nucleotide sequence ID" value="NZ_CAWLWA010000050.1"/>
</dbReference>
<dbReference type="Proteomes" id="UP000028480">
    <property type="component" value="Unassembled WGS sequence"/>
</dbReference>